<dbReference type="Proteomes" id="UP000051036">
    <property type="component" value="Unassembled WGS sequence"/>
</dbReference>
<protein>
    <submittedName>
        <fullName evidence="1">Uncharacterized protein</fullName>
    </submittedName>
</protein>
<evidence type="ECO:0000313" key="2">
    <source>
        <dbReference type="Proteomes" id="UP000051036"/>
    </source>
</evidence>
<name>A0A0R1U730_9LACO</name>
<comment type="caution">
    <text evidence="1">The sequence shown here is derived from an EMBL/GenBank/DDBJ whole genome shotgun (WGS) entry which is preliminary data.</text>
</comment>
<evidence type="ECO:0000313" key="1">
    <source>
        <dbReference type="EMBL" id="KRL89039.1"/>
    </source>
</evidence>
<keyword evidence="2" id="KW-1185">Reference proteome</keyword>
<gene>
    <name evidence="1" type="ORF">FC46_GL001194</name>
</gene>
<sequence length="73" mass="7793">MNNLFNGGNVMNTVELSQKFQTVSLEDLASVQGGTHHSKAYNYGNTAAHVAKGVSSAANIAWNVVRYGAEFFG</sequence>
<proteinExistence type="predicted"/>
<organism evidence="1 2">
    <name type="scientific">Lactobacillus kalixensis DSM 16043</name>
    <dbReference type="NCBI Taxonomy" id="1423763"/>
    <lineage>
        <taxon>Bacteria</taxon>
        <taxon>Bacillati</taxon>
        <taxon>Bacillota</taxon>
        <taxon>Bacilli</taxon>
        <taxon>Lactobacillales</taxon>
        <taxon>Lactobacillaceae</taxon>
        <taxon>Lactobacillus</taxon>
    </lineage>
</organism>
<dbReference type="EMBL" id="AZFM01000033">
    <property type="protein sequence ID" value="KRL89039.1"/>
    <property type="molecule type" value="Genomic_DNA"/>
</dbReference>
<dbReference type="PATRIC" id="fig|1423763.3.peg.1210"/>
<accession>A0A0R1U730</accession>
<reference evidence="1 2" key="1">
    <citation type="journal article" date="2015" name="Genome Announc.">
        <title>Expanding the biotechnology potential of lactobacilli through comparative genomics of 213 strains and associated genera.</title>
        <authorList>
            <person name="Sun Z."/>
            <person name="Harris H.M."/>
            <person name="McCann A."/>
            <person name="Guo C."/>
            <person name="Argimon S."/>
            <person name="Zhang W."/>
            <person name="Yang X."/>
            <person name="Jeffery I.B."/>
            <person name="Cooney J.C."/>
            <person name="Kagawa T.F."/>
            <person name="Liu W."/>
            <person name="Song Y."/>
            <person name="Salvetti E."/>
            <person name="Wrobel A."/>
            <person name="Rasinkangas P."/>
            <person name="Parkhill J."/>
            <person name="Rea M.C."/>
            <person name="O'Sullivan O."/>
            <person name="Ritari J."/>
            <person name="Douillard F.P."/>
            <person name="Paul Ross R."/>
            <person name="Yang R."/>
            <person name="Briner A.E."/>
            <person name="Felis G.E."/>
            <person name="de Vos W.M."/>
            <person name="Barrangou R."/>
            <person name="Klaenhammer T.R."/>
            <person name="Caufield P.W."/>
            <person name="Cui Y."/>
            <person name="Zhang H."/>
            <person name="O'Toole P.W."/>
        </authorList>
    </citation>
    <scope>NUCLEOTIDE SEQUENCE [LARGE SCALE GENOMIC DNA]</scope>
    <source>
        <strain evidence="1 2">DSM 16043</strain>
    </source>
</reference>
<dbReference type="AlphaFoldDB" id="A0A0R1U730"/>